<organism evidence="1 2">
    <name type="scientific">Panicum miliaceum</name>
    <name type="common">Proso millet</name>
    <name type="synonym">Broomcorn millet</name>
    <dbReference type="NCBI Taxonomy" id="4540"/>
    <lineage>
        <taxon>Eukaryota</taxon>
        <taxon>Viridiplantae</taxon>
        <taxon>Streptophyta</taxon>
        <taxon>Embryophyta</taxon>
        <taxon>Tracheophyta</taxon>
        <taxon>Spermatophyta</taxon>
        <taxon>Magnoliopsida</taxon>
        <taxon>Liliopsida</taxon>
        <taxon>Poales</taxon>
        <taxon>Poaceae</taxon>
        <taxon>PACMAD clade</taxon>
        <taxon>Panicoideae</taxon>
        <taxon>Panicodae</taxon>
        <taxon>Paniceae</taxon>
        <taxon>Panicinae</taxon>
        <taxon>Panicum</taxon>
        <taxon>Panicum sect. Panicum</taxon>
    </lineage>
</organism>
<reference evidence="2" key="1">
    <citation type="journal article" date="2019" name="Nat. Commun.">
        <title>The genome of broomcorn millet.</title>
        <authorList>
            <person name="Zou C."/>
            <person name="Miki D."/>
            <person name="Li D."/>
            <person name="Tang Q."/>
            <person name="Xiao L."/>
            <person name="Rajput S."/>
            <person name="Deng P."/>
            <person name="Jia W."/>
            <person name="Huang R."/>
            <person name="Zhang M."/>
            <person name="Sun Y."/>
            <person name="Hu J."/>
            <person name="Fu X."/>
            <person name="Schnable P.S."/>
            <person name="Li F."/>
            <person name="Zhang H."/>
            <person name="Feng B."/>
            <person name="Zhu X."/>
            <person name="Liu R."/>
            <person name="Schnable J.C."/>
            <person name="Zhu J.-K."/>
            <person name="Zhang H."/>
        </authorList>
    </citation>
    <scope>NUCLEOTIDE SEQUENCE [LARGE SCALE GENOMIC DNA]</scope>
</reference>
<sequence length="85" mass="9441">MERTDVDQLIVQVQLGFTPDERRSQLMGKDGKLHTSMLYALLQSANSGEGKALGFARNNHAPPRVRFFAGLLMSCATKFRVEALC</sequence>
<comment type="caution">
    <text evidence="1">The sequence shown here is derived from an EMBL/GenBank/DDBJ whole genome shotgun (WGS) entry which is preliminary data.</text>
</comment>
<name>A0A3L6R1R2_PANMI</name>
<accession>A0A3L6R1R2</accession>
<protein>
    <submittedName>
        <fullName evidence="1">Uncharacterized protein</fullName>
    </submittedName>
</protein>
<gene>
    <name evidence="1" type="ORF">C2845_PM08G23540</name>
</gene>
<dbReference type="AlphaFoldDB" id="A0A3L6R1R2"/>
<evidence type="ECO:0000313" key="2">
    <source>
        <dbReference type="Proteomes" id="UP000275267"/>
    </source>
</evidence>
<proteinExistence type="predicted"/>
<dbReference type="EMBL" id="PQIB02000010">
    <property type="protein sequence ID" value="RLM93311.1"/>
    <property type="molecule type" value="Genomic_DNA"/>
</dbReference>
<evidence type="ECO:0000313" key="1">
    <source>
        <dbReference type="EMBL" id="RLM93311.1"/>
    </source>
</evidence>
<dbReference type="Proteomes" id="UP000275267">
    <property type="component" value="Unassembled WGS sequence"/>
</dbReference>
<keyword evidence="2" id="KW-1185">Reference proteome</keyword>